<evidence type="ECO:0000256" key="4">
    <source>
        <dbReference type="ARBA" id="ARBA00022759"/>
    </source>
</evidence>
<dbReference type="InterPro" id="IPR000477">
    <property type="entry name" value="RT_dom"/>
</dbReference>
<dbReference type="GO" id="GO:0003964">
    <property type="term" value="F:RNA-directed DNA polymerase activity"/>
    <property type="evidence" value="ECO:0007669"/>
    <property type="project" value="UniProtKB-KW"/>
</dbReference>
<keyword evidence="3" id="KW-0540">Nuclease</keyword>
<dbReference type="InterPro" id="IPR001584">
    <property type="entry name" value="Integrase_cat-core"/>
</dbReference>
<evidence type="ECO:0000259" key="7">
    <source>
        <dbReference type="PROSITE" id="PS50878"/>
    </source>
</evidence>
<dbReference type="CDD" id="cd01647">
    <property type="entry name" value="RT_LTR"/>
    <property type="match status" value="1"/>
</dbReference>
<evidence type="ECO:0000256" key="3">
    <source>
        <dbReference type="ARBA" id="ARBA00022722"/>
    </source>
</evidence>
<keyword evidence="4" id="KW-0255">Endonuclease</keyword>
<organism evidence="9 10">
    <name type="scientific">Rotaria magnacalcarata</name>
    <dbReference type="NCBI Taxonomy" id="392030"/>
    <lineage>
        <taxon>Eukaryota</taxon>
        <taxon>Metazoa</taxon>
        <taxon>Spiralia</taxon>
        <taxon>Gnathifera</taxon>
        <taxon>Rotifera</taxon>
        <taxon>Eurotatoria</taxon>
        <taxon>Bdelloidea</taxon>
        <taxon>Philodinida</taxon>
        <taxon>Philodinidae</taxon>
        <taxon>Rotaria</taxon>
    </lineage>
</organism>
<dbReference type="PANTHER" id="PTHR37984:SF5">
    <property type="entry name" value="PROTEIN NYNRIN-LIKE"/>
    <property type="match status" value="1"/>
</dbReference>
<dbReference type="PROSITE" id="PS50994">
    <property type="entry name" value="INTEGRASE"/>
    <property type="match status" value="1"/>
</dbReference>
<keyword evidence="2" id="KW-0548">Nucleotidyltransferase</keyword>
<dbReference type="InterPro" id="IPR043502">
    <property type="entry name" value="DNA/RNA_pol_sf"/>
</dbReference>
<dbReference type="SUPFAM" id="SSF53098">
    <property type="entry name" value="Ribonuclease H-like"/>
    <property type="match status" value="1"/>
</dbReference>
<dbReference type="CDD" id="cd09274">
    <property type="entry name" value="RNase_HI_RT_Ty3"/>
    <property type="match status" value="1"/>
</dbReference>
<dbReference type="Pfam" id="PF17917">
    <property type="entry name" value="RT_RNaseH"/>
    <property type="match status" value="1"/>
</dbReference>
<gene>
    <name evidence="9" type="ORF">KQP761_LOCUS5039</name>
</gene>
<evidence type="ECO:0000259" key="8">
    <source>
        <dbReference type="PROSITE" id="PS50994"/>
    </source>
</evidence>
<evidence type="ECO:0000313" key="10">
    <source>
        <dbReference type="Proteomes" id="UP000663834"/>
    </source>
</evidence>
<dbReference type="InterPro" id="IPR050951">
    <property type="entry name" value="Retrovirus_Pol_polyprotein"/>
</dbReference>
<dbReference type="GO" id="GO:0004519">
    <property type="term" value="F:endonuclease activity"/>
    <property type="evidence" value="ECO:0007669"/>
    <property type="project" value="UniProtKB-KW"/>
</dbReference>
<accession>A0A815DVB3</accession>
<dbReference type="PROSITE" id="PS50878">
    <property type="entry name" value="RT_POL"/>
    <property type="match status" value="1"/>
</dbReference>
<comment type="caution">
    <text evidence="9">The sequence shown here is derived from an EMBL/GenBank/DDBJ whole genome shotgun (WGS) entry which is preliminary data.</text>
</comment>
<proteinExistence type="predicted"/>
<keyword evidence="6" id="KW-0695">RNA-directed DNA polymerase</keyword>
<dbReference type="EMBL" id="CAJNOW010001112">
    <property type="protein sequence ID" value="CAF1306546.1"/>
    <property type="molecule type" value="Genomic_DNA"/>
</dbReference>
<dbReference type="AlphaFoldDB" id="A0A815DVB3"/>
<dbReference type="GO" id="GO:0016787">
    <property type="term" value="F:hydrolase activity"/>
    <property type="evidence" value="ECO:0007669"/>
    <property type="project" value="UniProtKB-KW"/>
</dbReference>
<dbReference type="GO" id="GO:0003676">
    <property type="term" value="F:nucleic acid binding"/>
    <property type="evidence" value="ECO:0007669"/>
    <property type="project" value="InterPro"/>
</dbReference>
<sequence>MNSIFHLFIDDFLIIYLDDILIYSKNEHEHLNHIKLTLQLLRDNQLYVNKEKCEFGIDQLNFLGHVVTSNDIRVDENKVIAVKNQPIPSNATNSRSFLGAVGLYRRFIPNFSDITAPLTDLTKDNYKFRWANKEHAAFITLKEILLTGPVLRLPDFNLTFIVVTDASIIAVVGVLMQDDGEGERPIAYESRTLNDVKSRYPVHEQELWAIIICLRTWRCYLEGMTFIIRTDHKSLQHISTQKYLSRRMTRWVEYFQQFNFKIEYKSGKENVVADVLSRLYALQLSMIEDNQHIDWPLLISRYLQHGEFTDDVPKEIKELIKKELYLFIYDESLETLYHKINNEETATYVPYISRLEIISDFGCPVEILTGRGNNFTTTILNSYFTLIDIKHILTSAYRPRSNGVIERFNRLFGGMLAKYVGDHDINKWDEYIDHALFPCRVRQHHATGGPLASSFIMMMGSDSSFDIVEFVFVFIIRLRVLNPRVRVLRVFRPALVYGVEAKLPGDEDNNISCRAQQLDQPVQQRGTVHQRLN</sequence>
<dbReference type="InterPro" id="IPR043128">
    <property type="entry name" value="Rev_trsase/Diguanyl_cyclase"/>
</dbReference>
<dbReference type="GO" id="GO:0015074">
    <property type="term" value="P:DNA integration"/>
    <property type="evidence" value="ECO:0007669"/>
    <property type="project" value="InterPro"/>
</dbReference>
<name>A0A815DVB3_9BILA</name>
<dbReference type="Pfam" id="PF00078">
    <property type="entry name" value="RVT_1"/>
    <property type="match status" value="1"/>
</dbReference>
<dbReference type="Proteomes" id="UP000663834">
    <property type="component" value="Unassembled WGS sequence"/>
</dbReference>
<evidence type="ECO:0000256" key="1">
    <source>
        <dbReference type="ARBA" id="ARBA00022679"/>
    </source>
</evidence>
<feature type="domain" description="Reverse transcriptase" evidence="7">
    <location>
        <begin position="1"/>
        <end position="67"/>
    </location>
</feature>
<dbReference type="FunFam" id="3.30.70.270:FF:000020">
    <property type="entry name" value="Transposon Tf2-6 polyprotein-like Protein"/>
    <property type="match status" value="1"/>
</dbReference>
<dbReference type="FunFam" id="3.10.20.370:FF:000001">
    <property type="entry name" value="Retrovirus-related Pol polyprotein from transposon 17.6-like protein"/>
    <property type="match status" value="1"/>
</dbReference>
<dbReference type="InterPro" id="IPR041373">
    <property type="entry name" value="RT_RNaseH"/>
</dbReference>
<dbReference type="InterPro" id="IPR012337">
    <property type="entry name" value="RNaseH-like_sf"/>
</dbReference>
<keyword evidence="5" id="KW-0378">Hydrolase</keyword>
<reference evidence="9" key="1">
    <citation type="submission" date="2021-02" db="EMBL/GenBank/DDBJ databases">
        <authorList>
            <person name="Nowell W R."/>
        </authorList>
    </citation>
    <scope>NUCLEOTIDE SEQUENCE</scope>
</reference>
<feature type="domain" description="Integrase catalytic" evidence="8">
    <location>
        <begin position="292"/>
        <end position="460"/>
    </location>
</feature>
<dbReference type="SUPFAM" id="SSF56672">
    <property type="entry name" value="DNA/RNA polymerases"/>
    <property type="match status" value="1"/>
</dbReference>
<dbReference type="InterPro" id="IPR036397">
    <property type="entry name" value="RNaseH_sf"/>
</dbReference>
<dbReference type="OrthoDB" id="8052860at2759"/>
<evidence type="ECO:0000256" key="5">
    <source>
        <dbReference type="ARBA" id="ARBA00022801"/>
    </source>
</evidence>
<evidence type="ECO:0000256" key="2">
    <source>
        <dbReference type="ARBA" id="ARBA00022695"/>
    </source>
</evidence>
<protein>
    <submittedName>
        <fullName evidence="9">Uncharacterized protein</fullName>
    </submittedName>
</protein>
<dbReference type="PANTHER" id="PTHR37984">
    <property type="entry name" value="PROTEIN CBG26694"/>
    <property type="match status" value="1"/>
</dbReference>
<dbReference type="Gene3D" id="3.30.70.270">
    <property type="match status" value="2"/>
</dbReference>
<evidence type="ECO:0000313" key="9">
    <source>
        <dbReference type="EMBL" id="CAF1306546.1"/>
    </source>
</evidence>
<dbReference type="Gene3D" id="3.30.420.10">
    <property type="entry name" value="Ribonuclease H-like superfamily/Ribonuclease H"/>
    <property type="match status" value="1"/>
</dbReference>
<evidence type="ECO:0000256" key="6">
    <source>
        <dbReference type="ARBA" id="ARBA00022918"/>
    </source>
</evidence>
<keyword evidence="1" id="KW-0808">Transferase</keyword>